<dbReference type="Pfam" id="PF00385">
    <property type="entry name" value="Chromo"/>
    <property type="match status" value="2"/>
</dbReference>
<keyword evidence="5" id="KW-1185">Reference proteome</keyword>
<evidence type="ECO:0000313" key="5">
    <source>
        <dbReference type="Proteomes" id="UP000694866"/>
    </source>
</evidence>
<evidence type="ECO:0000256" key="1">
    <source>
        <dbReference type="ARBA" id="ARBA00004123"/>
    </source>
</evidence>
<feature type="compositionally biased region" description="Acidic residues" evidence="3">
    <location>
        <begin position="110"/>
        <end position="120"/>
    </location>
</feature>
<keyword evidence="2" id="KW-0539">Nucleus</keyword>
<evidence type="ECO:0000256" key="2">
    <source>
        <dbReference type="ARBA" id="ARBA00023242"/>
    </source>
</evidence>
<dbReference type="KEGG" id="fas:105271069"/>
<feature type="region of interest" description="Disordered" evidence="3">
    <location>
        <begin position="293"/>
        <end position="313"/>
    </location>
</feature>
<accession>A0A9R1U800</accession>
<evidence type="ECO:0000256" key="3">
    <source>
        <dbReference type="SAM" id="MobiDB-lite"/>
    </source>
</evidence>
<dbReference type="OrthoDB" id="5376140at2759"/>
<feature type="compositionally biased region" description="Basic and acidic residues" evidence="3">
    <location>
        <begin position="200"/>
        <end position="209"/>
    </location>
</feature>
<reference evidence="6" key="1">
    <citation type="submission" date="2025-08" db="UniProtKB">
        <authorList>
            <consortium name="RefSeq"/>
        </authorList>
    </citation>
    <scope>IDENTIFICATION</scope>
    <source>
        <strain evidence="6">USDA-PBARC FA_bdor</strain>
        <tissue evidence="6">Whole organism</tissue>
    </source>
</reference>
<feature type="domain" description="Chromo" evidence="4">
    <location>
        <begin position="121"/>
        <end position="179"/>
    </location>
</feature>
<dbReference type="GO" id="GO:0005694">
    <property type="term" value="C:chromosome"/>
    <property type="evidence" value="ECO:0007669"/>
    <property type="project" value="UniProtKB-ARBA"/>
</dbReference>
<dbReference type="InterPro" id="IPR017984">
    <property type="entry name" value="Chromo_dom_subgr"/>
</dbReference>
<gene>
    <name evidence="6" type="primary">LOC105271069</name>
</gene>
<dbReference type="PANTHER" id="PTHR22812">
    <property type="entry name" value="CHROMOBOX PROTEIN"/>
    <property type="match status" value="1"/>
</dbReference>
<dbReference type="Proteomes" id="UP000694866">
    <property type="component" value="Unplaced"/>
</dbReference>
<feature type="region of interest" description="Disordered" evidence="3">
    <location>
        <begin position="171"/>
        <end position="209"/>
    </location>
</feature>
<dbReference type="CDD" id="cd00024">
    <property type="entry name" value="CD_CSD"/>
    <property type="match status" value="2"/>
</dbReference>
<protein>
    <submittedName>
        <fullName evidence="6">Heterochromatin protein 1</fullName>
    </submittedName>
</protein>
<dbReference type="InterPro" id="IPR023780">
    <property type="entry name" value="Chromo_domain"/>
</dbReference>
<sequence length="313" mass="35917">MRKLSMKGKRRRSDNNSDGESEENGGAGSNAENSVDATEADAMPKTKRKGSRAKNNGKSGDDRSVTPQTEEVDEIEVKVDEENENGHGDKGGARKRRKKEEQKPTTSQDNGDENNDEDQEYEVEKIVAHRTIKGRRQFLVRWKGYNEDADTWEQEKDLNCPKLIEDFLVEQGSKEEAESSSKAPKKVEKKGKKPKKTNNVKKENNAKEDNAEYEVERIIDVYFKKNGKREFLIRWKGFKPSEDTWEPEDNLNCPDLIKKFMVKVEEAKAVAPRALRTNPIHTKRYTLATTDSGRRLSRRNTGKQRATYHHCDE</sequence>
<evidence type="ECO:0000313" key="6">
    <source>
        <dbReference type="RefSeq" id="XP_011310703.1"/>
    </source>
</evidence>
<dbReference type="PRINTS" id="PR00504">
    <property type="entry name" value="CHROMODOMAIN"/>
</dbReference>
<evidence type="ECO:0000259" key="4">
    <source>
        <dbReference type="PROSITE" id="PS50013"/>
    </source>
</evidence>
<dbReference type="InterPro" id="IPR051219">
    <property type="entry name" value="Heterochromatin_chromo-domain"/>
</dbReference>
<proteinExistence type="predicted"/>
<dbReference type="GeneID" id="105271069"/>
<feature type="compositionally biased region" description="Basic and acidic residues" evidence="3">
    <location>
        <begin position="75"/>
        <end position="92"/>
    </location>
</feature>
<dbReference type="SMART" id="SM00298">
    <property type="entry name" value="CHROMO"/>
    <property type="match status" value="2"/>
</dbReference>
<dbReference type="PROSITE" id="PS50013">
    <property type="entry name" value="CHROMO_2"/>
    <property type="match status" value="2"/>
</dbReference>
<comment type="subcellular location">
    <subcellularLocation>
        <location evidence="1">Nucleus</location>
    </subcellularLocation>
</comment>
<dbReference type="SUPFAM" id="SSF54160">
    <property type="entry name" value="Chromo domain-like"/>
    <property type="match status" value="2"/>
</dbReference>
<dbReference type="InterPro" id="IPR000953">
    <property type="entry name" value="Chromo/chromo_shadow_dom"/>
</dbReference>
<dbReference type="GO" id="GO:0005634">
    <property type="term" value="C:nucleus"/>
    <property type="evidence" value="ECO:0007669"/>
    <property type="project" value="UniProtKB-SubCell"/>
</dbReference>
<organism evidence="5 6">
    <name type="scientific">Fopius arisanus</name>
    <dbReference type="NCBI Taxonomy" id="64838"/>
    <lineage>
        <taxon>Eukaryota</taxon>
        <taxon>Metazoa</taxon>
        <taxon>Ecdysozoa</taxon>
        <taxon>Arthropoda</taxon>
        <taxon>Hexapoda</taxon>
        <taxon>Insecta</taxon>
        <taxon>Pterygota</taxon>
        <taxon>Neoptera</taxon>
        <taxon>Endopterygota</taxon>
        <taxon>Hymenoptera</taxon>
        <taxon>Apocrita</taxon>
        <taxon>Ichneumonoidea</taxon>
        <taxon>Braconidae</taxon>
        <taxon>Opiinae</taxon>
        <taxon>Fopius</taxon>
    </lineage>
</organism>
<dbReference type="Gene3D" id="2.40.50.40">
    <property type="match status" value="2"/>
</dbReference>
<feature type="compositionally biased region" description="Basic residues" evidence="3">
    <location>
        <begin position="183"/>
        <end position="199"/>
    </location>
</feature>
<dbReference type="RefSeq" id="XP_011310703.1">
    <property type="nucleotide sequence ID" value="XM_011312401.1"/>
</dbReference>
<feature type="compositionally biased region" description="Basic residues" evidence="3">
    <location>
        <begin position="1"/>
        <end position="12"/>
    </location>
</feature>
<dbReference type="InterPro" id="IPR023779">
    <property type="entry name" value="Chromodomain_CS"/>
</dbReference>
<dbReference type="InterPro" id="IPR016197">
    <property type="entry name" value="Chromo-like_dom_sf"/>
</dbReference>
<feature type="compositionally biased region" description="Basic residues" evidence="3">
    <location>
        <begin position="295"/>
        <end position="313"/>
    </location>
</feature>
<dbReference type="PROSITE" id="PS00598">
    <property type="entry name" value="CHROMO_1"/>
    <property type="match status" value="1"/>
</dbReference>
<feature type="region of interest" description="Disordered" evidence="3">
    <location>
        <begin position="1"/>
        <end position="120"/>
    </location>
</feature>
<dbReference type="AlphaFoldDB" id="A0A9R1U800"/>
<feature type="domain" description="Chromo" evidence="4">
    <location>
        <begin position="213"/>
        <end position="260"/>
    </location>
</feature>
<name>A0A9R1U800_9HYME</name>